<proteinExistence type="predicted"/>
<evidence type="ECO:0000313" key="2">
    <source>
        <dbReference type="EnsemblMetazoa" id="XP_020907784.1"/>
    </source>
</evidence>
<dbReference type="OMA" id="MYSLEAP"/>
<sequence>MGRSFNLLFPTVLSFLAYLLTICHSKPPVILVPGDAGSRLQARLQKNNSPHFWCEKTSDWFQIWLSVEELLPEVIDCWSDNMKLVYNKTTRRLNNPDGVEIRVPYFGGTEGIEYLDSTIDHPGEYFAPLVESLVKIGYVRGKTLFGAPYDFRFAPNTNDDYLNKLEKLIEDASASNNGSQVILISHSLGCPYTKYFLDNHDQKWKEKFIHSWITVAGAWGGSAKLFCVLSSGTDLGIPKYILEPIKLRPPTRMFGSTAYLLPSEKFWHPDEPFIFTPQRNYSLSNLPDFYSDIDFETGREIKKDCPAVWSDKAPNVTLYCFYGTKVPTPESFTFGEGEFPDTFPKYNLGDGDGTVNIRSLRGCKEYIGKQVPPISVKEYPGAEHLDIIGDKRVVDDITKILDGLE</sequence>
<dbReference type="PANTHER" id="PTHR11440">
    <property type="entry name" value="LECITHIN-CHOLESTEROL ACYLTRANSFERASE-RELATED"/>
    <property type="match status" value="1"/>
</dbReference>
<feature type="chain" id="PRO_5037426013" evidence="1">
    <location>
        <begin position="26"/>
        <end position="405"/>
    </location>
</feature>
<organism evidence="2 3">
    <name type="scientific">Exaiptasia diaphana</name>
    <name type="common">Tropical sea anemone</name>
    <name type="synonym">Aiptasia pulchella</name>
    <dbReference type="NCBI Taxonomy" id="2652724"/>
    <lineage>
        <taxon>Eukaryota</taxon>
        <taxon>Metazoa</taxon>
        <taxon>Cnidaria</taxon>
        <taxon>Anthozoa</taxon>
        <taxon>Hexacorallia</taxon>
        <taxon>Actiniaria</taxon>
        <taxon>Aiptasiidae</taxon>
        <taxon>Exaiptasia</taxon>
    </lineage>
</organism>
<keyword evidence="1" id="KW-0732">Signal</keyword>
<evidence type="ECO:0000256" key="1">
    <source>
        <dbReference type="SAM" id="SignalP"/>
    </source>
</evidence>
<dbReference type="KEGG" id="epa:110245829"/>
<name>A0A913XNT5_EXADI</name>
<dbReference type="InterPro" id="IPR029058">
    <property type="entry name" value="AB_hydrolase_fold"/>
</dbReference>
<dbReference type="OrthoDB" id="190846at2759"/>
<dbReference type="GO" id="GO:0006629">
    <property type="term" value="P:lipid metabolic process"/>
    <property type="evidence" value="ECO:0007669"/>
    <property type="project" value="InterPro"/>
</dbReference>
<protein>
    <submittedName>
        <fullName evidence="2">Uncharacterized protein</fullName>
    </submittedName>
</protein>
<reference evidence="2" key="1">
    <citation type="submission" date="2022-11" db="UniProtKB">
        <authorList>
            <consortium name="EnsemblMetazoa"/>
        </authorList>
    </citation>
    <scope>IDENTIFICATION</scope>
</reference>
<dbReference type="SUPFAM" id="SSF53474">
    <property type="entry name" value="alpha/beta-Hydrolases"/>
    <property type="match status" value="1"/>
</dbReference>
<evidence type="ECO:0000313" key="3">
    <source>
        <dbReference type="Proteomes" id="UP000887567"/>
    </source>
</evidence>
<dbReference type="AlphaFoldDB" id="A0A913XNT5"/>
<dbReference type="GeneID" id="110245829"/>
<accession>A0A913XNT5</accession>
<dbReference type="RefSeq" id="XP_020907784.1">
    <property type="nucleotide sequence ID" value="XM_021052125.2"/>
</dbReference>
<dbReference type="EnsemblMetazoa" id="XM_021052125.2">
    <property type="protein sequence ID" value="XP_020907784.1"/>
    <property type="gene ID" value="LOC110245829"/>
</dbReference>
<keyword evidence="3" id="KW-1185">Reference proteome</keyword>
<dbReference type="Pfam" id="PF02450">
    <property type="entry name" value="LCAT"/>
    <property type="match status" value="2"/>
</dbReference>
<dbReference type="GO" id="GO:0008374">
    <property type="term" value="F:O-acyltransferase activity"/>
    <property type="evidence" value="ECO:0007669"/>
    <property type="project" value="InterPro"/>
</dbReference>
<dbReference type="Gene3D" id="3.40.50.1820">
    <property type="entry name" value="alpha/beta hydrolase"/>
    <property type="match status" value="1"/>
</dbReference>
<feature type="signal peptide" evidence="1">
    <location>
        <begin position="1"/>
        <end position="25"/>
    </location>
</feature>
<dbReference type="InterPro" id="IPR003386">
    <property type="entry name" value="LACT/PDAT_acylTrfase"/>
</dbReference>
<dbReference type="Proteomes" id="UP000887567">
    <property type="component" value="Unplaced"/>
</dbReference>